<evidence type="ECO:0000256" key="2">
    <source>
        <dbReference type="ARBA" id="ARBA00022475"/>
    </source>
</evidence>
<organism evidence="8 9">
    <name type="scientific">Ancylobacter novellus (strain ATCC 8093 / DSM 506 / JCM 20403 / CCM 1077 / IAM 12100 / NBRC 12443 / NCIMB 10456)</name>
    <name type="common">Starkeya novella</name>
    <dbReference type="NCBI Taxonomy" id="639283"/>
    <lineage>
        <taxon>Bacteria</taxon>
        <taxon>Pseudomonadati</taxon>
        <taxon>Pseudomonadota</taxon>
        <taxon>Alphaproteobacteria</taxon>
        <taxon>Hyphomicrobiales</taxon>
        <taxon>Xanthobacteraceae</taxon>
        <taxon>Ancylobacter</taxon>
    </lineage>
</organism>
<name>D7AAE5_ANCN5</name>
<keyword evidence="3 6" id="KW-0812">Transmembrane</keyword>
<dbReference type="Proteomes" id="UP000006633">
    <property type="component" value="Chromosome"/>
</dbReference>
<dbReference type="OrthoDB" id="7270324at2"/>
<dbReference type="HOGENOM" id="CLU_116272_1_0_5"/>
<reference evidence="8 9" key="1">
    <citation type="journal article" date="2012" name="Stand. Genomic Sci.">
        <title>Complete genome sequence of the facultatively chemolithoautotrophic and methylotrophic alpha Proteobacterium Starkeya novella type strain (ATCC 8093(T)).</title>
        <authorList>
            <person name="Kappler U."/>
            <person name="Davenport K."/>
            <person name="Beatson S."/>
            <person name="Lucas S."/>
            <person name="Lapidus A."/>
            <person name="Copeland A."/>
            <person name="Berry K.W."/>
            <person name="Glavina Del Rio T."/>
            <person name="Hammon N."/>
            <person name="Dalin E."/>
            <person name="Tice H."/>
            <person name="Pitluck S."/>
            <person name="Richardson P."/>
            <person name="Bruce D."/>
            <person name="Goodwin L.A."/>
            <person name="Han C."/>
            <person name="Tapia R."/>
            <person name="Detter J.C."/>
            <person name="Chang Y.J."/>
            <person name="Jeffries C.D."/>
            <person name="Land M."/>
            <person name="Hauser L."/>
            <person name="Kyrpides N.C."/>
            <person name="Goker M."/>
            <person name="Ivanova N."/>
            <person name="Klenk H.P."/>
            <person name="Woyke T."/>
        </authorList>
    </citation>
    <scope>NUCLEOTIDE SEQUENCE [LARGE SCALE GENOMIC DNA]</scope>
    <source>
        <strain evidence="9">ATCC 8093 / DSM 506 / JCM 20403 / CCM 1077 / IAM 12100 / NBRC 12443 / NCIMB 10456</strain>
    </source>
</reference>
<keyword evidence="9" id="KW-1185">Reference proteome</keyword>
<keyword evidence="2" id="KW-1003">Cell membrane</keyword>
<dbReference type="RefSeq" id="WP_013166452.1">
    <property type="nucleotide sequence ID" value="NC_014217.1"/>
</dbReference>
<dbReference type="STRING" id="639283.Snov_1643"/>
<evidence type="ECO:0000256" key="1">
    <source>
        <dbReference type="ARBA" id="ARBA00004651"/>
    </source>
</evidence>
<evidence type="ECO:0000256" key="6">
    <source>
        <dbReference type="SAM" id="Phobius"/>
    </source>
</evidence>
<comment type="subcellular location">
    <subcellularLocation>
        <location evidence="1">Cell membrane</location>
        <topology evidence="1">Multi-pass membrane protein</topology>
    </subcellularLocation>
</comment>
<evidence type="ECO:0000313" key="8">
    <source>
        <dbReference type="EMBL" id="ADH88948.1"/>
    </source>
</evidence>
<evidence type="ECO:0000313" key="9">
    <source>
        <dbReference type="Proteomes" id="UP000006633"/>
    </source>
</evidence>
<dbReference type="Pfam" id="PF06271">
    <property type="entry name" value="RDD"/>
    <property type="match status" value="1"/>
</dbReference>
<gene>
    <name evidence="8" type="ordered locus">Snov_1643</name>
</gene>
<feature type="transmembrane region" description="Helical" evidence="6">
    <location>
        <begin position="69"/>
        <end position="91"/>
    </location>
</feature>
<dbReference type="InterPro" id="IPR010432">
    <property type="entry name" value="RDD"/>
</dbReference>
<feature type="transmembrane region" description="Helical" evidence="6">
    <location>
        <begin position="119"/>
        <end position="147"/>
    </location>
</feature>
<evidence type="ECO:0000259" key="7">
    <source>
        <dbReference type="Pfam" id="PF06271"/>
    </source>
</evidence>
<evidence type="ECO:0000256" key="5">
    <source>
        <dbReference type="ARBA" id="ARBA00023136"/>
    </source>
</evidence>
<accession>D7AAE5</accession>
<dbReference type="GO" id="GO:0005886">
    <property type="term" value="C:plasma membrane"/>
    <property type="evidence" value="ECO:0007669"/>
    <property type="project" value="UniProtKB-SubCell"/>
</dbReference>
<protein>
    <submittedName>
        <fullName evidence="8">RDD domain containing protein</fullName>
    </submittedName>
</protein>
<evidence type="ECO:0000256" key="4">
    <source>
        <dbReference type="ARBA" id="ARBA00022989"/>
    </source>
</evidence>
<dbReference type="EMBL" id="CP002026">
    <property type="protein sequence ID" value="ADH88948.1"/>
    <property type="molecule type" value="Genomic_DNA"/>
</dbReference>
<dbReference type="AlphaFoldDB" id="D7AAE5"/>
<feature type="domain" description="RDD" evidence="7">
    <location>
        <begin position="34"/>
        <end position="159"/>
    </location>
</feature>
<keyword evidence="5 6" id="KW-0472">Membrane</keyword>
<dbReference type="PANTHER" id="PTHR36115">
    <property type="entry name" value="PROLINE-RICH ANTIGEN HOMOLOG-RELATED"/>
    <property type="match status" value="1"/>
</dbReference>
<sequence length="177" mass="19730">MTDSRPYDEPNPYGGSKPYAYDPLTEPEYFHGVLFRRFIAFLIDALIICAPIGFAAVLIFVFGFLTFGLGWFLFSLLGPAFVIWALVYSGLTLGGPRSATLGMRAMGIEMRLWYGAPMYPLLAVVSVVLFWVAASVLTPLVAIVGLFNSRRRLLHDLIIGTVVTNNEERAASLRRYR</sequence>
<dbReference type="InterPro" id="IPR051791">
    <property type="entry name" value="Pra-immunoreactive"/>
</dbReference>
<evidence type="ECO:0000256" key="3">
    <source>
        <dbReference type="ARBA" id="ARBA00022692"/>
    </source>
</evidence>
<dbReference type="KEGG" id="sno:Snov_1643"/>
<dbReference type="eggNOG" id="COG1714">
    <property type="taxonomic scope" value="Bacteria"/>
</dbReference>
<feature type="transmembrane region" description="Helical" evidence="6">
    <location>
        <begin position="38"/>
        <end position="62"/>
    </location>
</feature>
<proteinExistence type="predicted"/>
<keyword evidence="4 6" id="KW-1133">Transmembrane helix</keyword>